<keyword evidence="4" id="KW-0574">Periplasm</keyword>
<dbReference type="RefSeq" id="WP_187241128.1">
    <property type="nucleotide sequence ID" value="NZ_BAAAOK010000011.1"/>
</dbReference>
<accession>A0ABR7LH89</accession>
<comment type="subcellular location">
    <subcellularLocation>
        <location evidence="1">Periplasm</location>
    </subcellularLocation>
</comment>
<dbReference type="InterPro" id="IPR001188">
    <property type="entry name" value="Sperm_putr-bd"/>
</dbReference>
<dbReference type="Proteomes" id="UP000805614">
    <property type="component" value="Unassembled WGS sequence"/>
</dbReference>
<gene>
    <name evidence="5" type="ORF">HKK74_01665</name>
</gene>
<dbReference type="InterPro" id="IPR006311">
    <property type="entry name" value="TAT_signal"/>
</dbReference>
<dbReference type="Pfam" id="PF13416">
    <property type="entry name" value="SBP_bac_8"/>
    <property type="match status" value="1"/>
</dbReference>
<keyword evidence="3" id="KW-0732">Signal</keyword>
<dbReference type="Gene3D" id="3.40.190.10">
    <property type="entry name" value="Periplasmic binding protein-like II"/>
    <property type="match status" value="2"/>
</dbReference>
<reference evidence="5 6" key="1">
    <citation type="submission" date="2020-06" db="EMBL/GenBank/DDBJ databases">
        <title>Actinomadura xiongansis sp. nov., isolated from soil of Baiyangdian.</title>
        <authorList>
            <person name="Zhang X."/>
        </authorList>
    </citation>
    <scope>NUCLEOTIDE SEQUENCE [LARGE SCALE GENOMIC DNA]</scope>
    <source>
        <strain evidence="5 6">HBUM206468</strain>
    </source>
</reference>
<dbReference type="EMBL" id="JABVEC010000001">
    <property type="protein sequence ID" value="MBC6464212.1"/>
    <property type="molecule type" value="Genomic_DNA"/>
</dbReference>
<name>A0ABR7LH89_9ACTN</name>
<dbReference type="CDD" id="cd13590">
    <property type="entry name" value="PBP2_PotD_PotF_like"/>
    <property type="match status" value="1"/>
</dbReference>
<evidence type="ECO:0000256" key="1">
    <source>
        <dbReference type="ARBA" id="ARBA00004418"/>
    </source>
</evidence>
<evidence type="ECO:0000256" key="4">
    <source>
        <dbReference type="ARBA" id="ARBA00022764"/>
    </source>
</evidence>
<dbReference type="PRINTS" id="PR00909">
    <property type="entry name" value="SPERMDNBNDNG"/>
</dbReference>
<evidence type="ECO:0000256" key="2">
    <source>
        <dbReference type="ARBA" id="ARBA00022448"/>
    </source>
</evidence>
<evidence type="ECO:0000313" key="6">
    <source>
        <dbReference type="Proteomes" id="UP000805614"/>
    </source>
</evidence>
<proteinExistence type="predicted"/>
<dbReference type="PROSITE" id="PS51318">
    <property type="entry name" value="TAT"/>
    <property type="match status" value="1"/>
</dbReference>
<sequence>MSNLDPAFVRGLTRPRRDFLKLFGAAGGGLALAACGVEGKKQAPAKQSDVQKYWAGKTGKGHVDFANWPLYMDPKKPELKLFTQRTGITVTYKEVIQEAASFFAKIQPQLAAGQSIGYDIIVITNGIQFGQLVDLGYVAPLDHGKLPNFAKYADAAYKKESFDPGNVYSLPWATGITGIAYNPKYVKEEITSFASLFDPKYKGKVGMFSDTQEIGNFGMLALGIDPEKSTAADWQRAAEKLKQQRDQGVVRKYYDQGYVDPLAKGDIWITQAWSGDVFQKNLEGAGLKFVIPQEGGTIWTDNMMIPKTAENPVDAITLMDFFYDPKIAAGLAEYINYVTPVSAAKQVILQDAAKASGEDKKTLTDLAASSLVFPTPADYAQLRHYRAFKNPQEQKQYESIFQPIVTA</sequence>
<dbReference type="PANTHER" id="PTHR30222">
    <property type="entry name" value="SPERMIDINE/PUTRESCINE-BINDING PERIPLASMIC PROTEIN"/>
    <property type="match status" value="1"/>
</dbReference>
<keyword evidence="6" id="KW-1185">Reference proteome</keyword>
<comment type="caution">
    <text evidence="5">The sequence shown here is derived from an EMBL/GenBank/DDBJ whole genome shotgun (WGS) entry which is preliminary data.</text>
</comment>
<dbReference type="SUPFAM" id="SSF53850">
    <property type="entry name" value="Periplasmic binding protein-like II"/>
    <property type="match status" value="1"/>
</dbReference>
<evidence type="ECO:0000313" key="5">
    <source>
        <dbReference type="EMBL" id="MBC6464212.1"/>
    </source>
</evidence>
<dbReference type="PANTHER" id="PTHR30222:SF17">
    <property type="entry name" value="SPERMIDINE_PUTRESCINE-BINDING PERIPLASMIC PROTEIN"/>
    <property type="match status" value="1"/>
</dbReference>
<dbReference type="InterPro" id="IPR006059">
    <property type="entry name" value="SBP"/>
</dbReference>
<protein>
    <submittedName>
        <fullName evidence="5">Spermidine/putrescine ABC transporter substrate-binding protein</fullName>
    </submittedName>
</protein>
<keyword evidence="2" id="KW-0813">Transport</keyword>
<evidence type="ECO:0000256" key="3">
    <source>
        <dbReference type="ARBA" id="ARBA00022729"/>
    </source>
</evidence>
<organism evidence="5 6">
    <name type="scientific">Actinomadura alba</name>
    <dbReference type="NCBI Taxonomy" id="406431"/>
    <lineage>
        <taxon>Bacteria</taxon>
        <taxon>Bacillati</taxon>
        <taxon>Actinomycetota</taxon>
        <taxon>Actinomycetes</taxon>
        <taxon>Streptosporangiales</taxon>
        <taxon>Thermomonosporaceae</taxon>
        <taxon>Actinomadura</taxon>
    </lineage>
</organism>